<evidence type="ECO:0000256" key="1">
    <source>
        <dbReference type="SAM" id="MobiDB-lite"/>
    </source>
</evidence>
<reference evidence="2 3" key="1">
    <citation type="journal article" date="2024" name="G3 (Bethesda)">
        <title>Genome assembly of Hibiscus sabdariffa L. provides insights into metabolisms of medicinal natural products.</title>
        <authorList>
            <person name="Kim T."/>
        </authorList>
    </citation>
    <scope>NUCLEOTIDE SEQUENCE [LARGE SCALE GENOMIC DNA]</scope>
    <source>
        <strain evidence="2">TK-2024</strain>
        <tissue evidence="2">Old leaves</tissue>
    </source>
</reference>
<feature type="region of interest" description="Disordered" evidence="1">
    <location>
        <begin position="15"/>
        <end position="36"/>
    </location>
</feature>
<name>A0ABR2DHK6_9ROSI</name>
<evidence type="ECO:0000313" key="2">
    <source>
        <dbReference type="EMBL" id="KAK8538722.1"/>
    </source>
</evidence>
<accession>A0ABR2DHK6</accession>
<proteinExistence type="predicted"/>
<sequence>MHVFLPITKAHIEGGNTTSQKGVEAHAGKTKRVSSRDVVASLDRRVNRPKESMRDVRETLEANNANQGNVVDGAEVEVMRKHMEDLRVELVTPLLREVLHSGNL</sequence>
<comment type="caution">
    <text evidence="2">The sequence shown here is derived from an EMBL/GenBank/DDBJ whole genome shotgun (WGS) entry which is preliminary data.</text>
</comment>
<dbReference type="EMBL" id="JBBPBM010000027">
    <property type="protein sequence ID" value="KAK8538722.1"/>
    <property type="molecule type" value="Genomic_DNA"/>
</dbReference>
<keyword evidence="3" id="KW-1185">Reference proteome</keyword>
<gene>
    <name evidence="2" type="ORF">V6N12_034430</name>
</gene>
<evidence type="ECO:0000313" key="3">
    <source>
        <dbReference type="Proteomes" id="UP001472677"/>
    </source>
</evidence>
<organism evidence="2 3">
    <name type="scientific">Hibiscus sabdariffa</name>
    <name type="common">roselle</name>
    <dbReference type="NCBI Taxonomy" id="183260"/>
    <lineage>
        <taxon>Eukaryota</taxon>
        <taxon>Viridiplantae</taxon>
        <taxon>Streptophyta</taxon>
        <taxon>Embryophyta</taxon>
        <taxon>Tracheophyta</taxon>
        <taxon>Spermatophyta</taxon>
        <taxon>Magnoliopsida</taxon>
        <taxon>eudicotyledons</taxon>
        <taxon>Gunneridae</taxon>
        <taxon>Pentapetalae</taxon>
        <taxon>rosids</taxon>
        <taxon>malvids</taxon>
        <taxon>Malvales</taxon>
        <taxon>Malvaceae</taxon>
        <taxon>Malvoideae</taxon>
        <taxon>Hibiscus</taxon>
    </lineage>
</organism>
<protein>
    <submittedName>
        <fullName evidence="2">Uncharacterized protein</fullName>
    </submittedName>
</protein>
<dbReference type="Proteomes" id="UP001472677">
    <property type="component" value="Unassembled WGS sequence"/>
</dbReference>